<comment type="subcellular location">
    <subcellularLocation>
        <location evidence="1">Mitochondrion</location>
    </subcellularLocation>
</comment>
<dbReference type="Pfam" id="PF06374">
    <property type="entry name" value="NDUF_C2"/>
    <property type="match status" value="1"/>
</dbReference>
<dbReference type="InterPro" id="IPR036549">
    <property type="entry name" value="CX6/COA6-like_sf"/>
</dbReference>
<protein>
    <submittedName>
        <fullName evidence="7">C-CAP/cofactor C-like domain-containing protein</fullName>
    </submittedName>
</protein>
<accession>A0A0M3I6B4</accession>
<organism evidence="6 7">
    <name type="scientific">Ascaris lumbricoides</name>
    <name type="common">Giant roundworm</name>
    <dbReference type="NCBI Taxonomy" id="6252"/>
    <lineage>
        <taxon>Eukaryota</taxon>
        <taxon>Metazoa</taxon>
        <taxon>Ecdysozoa</taxon>
        <taxon>Nematoda</taxon>
        <taxon>Chromadorea</taxon>
        <taxon>Rhabditida</taxon>
        <taxon>Spirurina</taxon>
        <taxon>Ascaridomorpha</taxon>
        <taxon>Ascaridoidea</taxon>
        <taxon>Ascarididae</taxon>
        <taxon>Ascaris</taxon>
    </lineage>
</organism>
<dbReference type="InterPro" id="IPR048280">
    <property type="entry name" value="COX6B-like"/>
</dbReference>
<keyword evidence="3" id="KW-0496">Mitochondrion</keyword>
<dbReference type="Pfam" id="PF02297">
    <property type="entry name" value="COX6B"/>
    <property type="match status" value="1"/>
</dbReference>
<dbReference type="GO" id="GO:0006120">
    <property type="term" value="P:mitochondrial electron transport, NADH to ubiquinone"/>
    <property type="evidence" value="ECO:0007669"/>
    <property type="project" value="InterPro"/>
</dbReference>
<name>A0A0M3I6B4_ASCLU</name>
<keyword evidence="4" id="KW-1015">Disulfide bond</keyword>
<dbReference type="GO" id="GO:0005743">
    <property type="term" value="C:mitochondrial inner membrane"/>
    <property type="evidence" value="ECO:0007669"/>
    <property type="project" value="InterPro"/>
</dbReference>
<dbReference type="Proteomes" id="UP000036681">
    <property type="component" value="Unplaced"/>
</dbReference>
<dbReference type="PROSITE" id="PS51329">
    <property type="entry name" value="C_CAP_COFACTOR_C"/>
    <property type="match status" value="1"/>
</dbReference>
<dbReference type="CDD" id="cd00926">
    <property type="entry name" value="Cyt_c_Oxidase_VIb"/>
    <property type="match status" value="1"/>
</dbReference>
<comment type="similarity">
    <text evidence="2">Belongs to the TBCC family.</text>
</comment>
<dbReference type="InterPro" id="IPR017901">
    <property type="entry name" value="C-CAP_CF_C-like"/>
</dbReference>
<dbReference type="SUPFAM" id="SSF47694">
    <property type="entry name" value="Cytochrome c oxidase subunit h"/>
    <property type="match status" value="1"/>
</dbReference>
<dbReference type="InterPro" id="IPR003213">
    <property type="entry name" value="Cyt_c_oxidase_su6B"/>
</dbReference>
<dbReference type="GO" id="GO:0045277">
    <property type="term" value="C:respiratory chain complex IV"/>
    <property type="evidence" value="ECO:0007669"/>
    <property type="project" value="InterPro"/>
</dbReference>
<dbReference type="WBParaSite" id="ALUE_0001256501-mRNA-1">
    <property type="protein sequence ID" value="ALUE_0001256501-mRNA-1"/>
    <property type="gene ID" value="ALUE_0001256501"/>
</dbReference>
<dbReference type="Gene3D" id="1.10.10.140">
    <property type="entry name" value="Cytochrome c oxidase, subunit VIb"/>
    <property type="match status" value="1"/>
</dbReference>
<dbReference type="InterPro" id="IPR009423">
    <property type="entry name" value="NDUC2"/>
</dbReference>
<dbReference type="SMART" id="SM00673">
    <property type="entry name" value="CARP"/>
    <property type="match status" value="2"/>
</dbReference>
<keyword evidence="6" id="KW-1185">Reference proteome</keyword>
<proteinExistence type="inferred from homology"/>
<evidence type="ECO:0000313" key="7">
    <source>
        <dbReference type="WBParaSite" id="ALUE_0001256501-mRNA-1"/>
    </source>
</evidence>
<evidence type="ECO:0000313" key="6">
    <source>
        <dbReference type="Proteomes" id="UP000036681"/>
    </source>
</evidence>
<dbReference type="InterPro" id="IPR006599">
    <property type="entry name" value="CARP_motif"/>
</dbReference>
<dbReference type="PANTHER" id="PTHR11387">
    <property type="entry name" value="CYTOCHROME C OXIDASE SUBUNIT 6B"/>
    <property type="match status" value="1"/>
</dbReference>
<reference evidence="7" key="1">
    <citation type="submission" date="2017-02" db="UniProtKB">
        <authorList>
            <consortium name="WormBaseParasite"/>
        </authorList>
    </citation>
    <scope>IDENTIFICATION</scope>
</reference>
<dbReference type="AlphaFoldDB" id="A0A0M3I6B4"/>
<evidence type="ECO:0000256" key="4">
    <source>
        <dbReference type="ARBA" id="ARBA00023157"/>
    </source>
</evidence>
<dbReference type="InterPro" id="IPR012945">
    <property type="entry name" value="Tubulin-bd_cofactor_C_dom"/>
</dbReference>
<evidence type="ECO:0000256" key="1">
    <source>
        <dbReference type="ARBA" id="ARBA00004173"/>
    </source>
</evidence>
<dbReference type="InterPro" id="IPR016098">
    <property type="entry name" value="CAP/MinC_C"/>
</dbReference>
<evidence type="ECO:0000256" key="2">
    <source>
        <dbReference type="ARBA" id="ARBA00008848"/>
    </source>
</evidence>
<dbReference type="Pfam" id="PF07986">
    <property type="entry name" value="TBCC"/>
    <property type="match status" value="1"/>
</dbReference>
<sequence length="555" mass="63599">MVSEMEVPPTTAERLEILRQKEEGLRHPDSPDWFNRDYNEKLKESLMWAAPYDARFPQVRKQRQCFAYYVDFHRCLELMGADYKPCKFFKNVYKDLCPNFWVEKWDELVEEGRFPAKFDLLGMVGELVDAKEIARRESFIRAYNRPYKLLDPFTWPYPEKSAACIGGLSLITLHLNNLWYKKPFYYAIFPRLAAIAAVSTLGYFLGQVREHHYRTRDAVIEHYISLHPQDFDHLKESSGAAFDERRRRMLERLNARYALSEAEAIAVDGTNSAASSRSKSISQFDDLQSRANGLLKSSDACVDHSLLTEIEDALTVLPRGLQSRRLREAYNELRARIQQQVIGNQKKTKFSFSAKPVIKFHVPSPDQKEIVDDNGQSADALQKTSSSAVPFANSLTVTNKEDEFVKLDGKGGEDVLLNGLRKCRVSIPFNASAIHLKDVHDTILVFAPVSSSILIRECSNVILVAAAQQIRIHSSHELKLHVAVRAAVIIEDCDGIQMAPYRVRDVALDWENDNWRKVNDFNWLSAEQSPHWRVIDESLWQTYDIAMCEPCSSPC</sequence>
<feature type="domain" description="C-CAP/cofactor C-like" evidence="5">
    <location>
        <begin position="383"/>
        <end position="523"/>
    </location>
</feature>
<evidence type="ECO:0000256" key="3">
    <source>
        <dbReference type="ARBA" id="ARBA00023128"/>
    </source>
</evidence>
<evidence type="ECO:0000259" key="5">
    <source>
        <dbReference type="PROSITE" id="PS51329"/>
    </source>
</evidence>
<dbReference type="Gene3D" id="2.160.20.70">
    <property type="match status" value="1"/>
</dbReference>